<evidence type="ECO:0000256" key="3">
    <source>
        <dbReference type="ARBA" id="ARBA00017473"/>
    </source>
</evidence>
<dbReference type="Gene3D" id="3.30.70.890">
    <property type="entry name" value="GHMP kinase, C-terminal domain"/>
    <property type="match status" value="1"/>
</dbReference>
<dbReference type="SUPFAM" id="SSF55060">
    <property type="entry name" value="GHMP Kinase, C-terminal domain"/>
    <property type="match status" value="1"/>
</dbReference>
<evidence type="ECO:0000259" key="12">
    <source>
        <dbReference type="Pfam" id="PF08544"/>
    </source>
</evidence>
<dbReference type="GO" id="GO:0016114">
    <property type="term" value="P:terpenoid biosynthetic process"/>
    <property type="evidence" value="ECO:0007669"/>
    <property type="project" value="UniProtKB-UniRule"/>
</dbReference>
<dbReference type="InterPro" id="IPR020568">
    <property type="entry name" value="Ribosomal_Su5_D2-typ_SF"/>
</dbReference>
<dbReference type="PANTHER" id="PTHR43527">
    <property type="entry name" value="4-DIPHOSPHOCYTIDYL-2-C-METHYL-D-ERYTHRITOL KINASE, CHLOROPLASTIC"/>
    <property type="match status" value="1"/>
</dbReference>
<keyword evidence="5 10" id="KW-0547">Nucleotide-binding</keyword>
<evidence type="ECO:0000256" key="8">
    <source>
        <dbReference type="ARBA" id="ARBA00023229"/>
    </source>
</evidence>
<dbReference type="RefSeq" id="WP_097806463.1">
    <property type="nucleotide sequence ID" value="NZ_FXYH01000019.1"/>
</dbReference>
<dbReference type="Pfam" id="PF00288">
    <property type="entry name" value="GHMP_kinases_N"/>
    <property type="match status" value="1"/>
</dbReference>
<feature type="active site" evidence="10">
    <location>
        <position position="10"/>
    </location>
</feature>
<evidence type="ECO:0000256" key="7">
    <source>
        <dbReference type="ARBA" id="ARBA00022840"/>
    </source>
</evidence>
<reference evidence="13 14" key="1">
    <citation type="submission" date="2017-05" db="EMBL/GenBank/DDBJ databases">
        <authorList>
            <person name="Song R."/>
            <person name="Chenine A.L."/>
            <person name="Ruprecht R.M."/>
        </authorList>
    </citation>
    <scope>NUCLEOTIDE SEQUENCE [LARGE SCALE GENOMIC DNA]</scope>
    <source>
        <strain evidence="13 14">CECT 8663</strain>
    </source>
</reference>
<dbReference type="InterPro" id="IPR006204">
    <property type="entry name" value="GHMP_kinase_N_dom"/>
</dbReference>
<dbReference type="PANTHER" id="PTHR43527:SF2">
    <property type="entry name" value="4-DIPHOSPHOCYTIDYL-2-C-METHYL-D-ERYTHRITOL KINASE, CHLOROPLASTIC"/>
    <property type="match status" value="1"/>
</dbReference>
<dbReference type="UniPathway" id="UPA00056">
    <property type="reaction ID" value="UER00094"/>
</dbReference>
<evidence type="ECO:0000259" key="11">
    <source>
        <dbReference type="Pfam" id="PF00288"/>
    </source>
</evidence>
<keyword evidence="8 10" id="KW-0414">Isoprene biosynthesis</keyword>
<dbReference type="OrthoDB" id="9809438at2"/>
<name>A0A238L294_9RHOB</name>
<dbReference type="EC" id="2.7.1.148" evidence="2 10"/>
<sequence>MATEVFAPAKINLTLHVTGQRSDGYHLLDSLVVFADFGDRLRVTPASEMSITVTGPFAEGVPLDQRNLCWRAAELFGETVSIELEKNLPHAAGIGGGSSDAAAVISAMEQIFDRAIQGDPLTLGADVPVCAVGKAVRMQGIGDQLGLCHFPPLCAVLVNPGVLVPTPLVFQGLTSKENPGMGALPQPDVPSDVWDWLVAQRNDLQAPAIAAQPVIGGVLEGLSGLAGVRLARMSGSGATCFGIFEHAEFAKRAAQHIQKAHPDWWVRAVQLS</sequence>
<organism evidence="13 14">
    <name type="scientific">Pelagimonas varians</name>
    <dbReference type="NCBI Taxonomy" id="696760"/>
    <lineage>
        <taxon>Bacteria</taxon>
        <taxon>Pseudomonadati</taxon>
        <taxon>Pseudomonadota</taxon>
        <taxon>Alphaproteobacteria</taxon>
        <taxon>Rhodobacterales</taxon>
        <taxon>Roseobacteraceae</taxon>
        <taxon>Pelagimonas</taxon>
    </lineage>
</organism>
<feature type="active site" evidence="10">
    <location>
        <position position="126"/>
    </location>
</feature>
<dbReference type="NCBIfam" id="NF011202">
    <property type="entry name" value="PRK14608.1"/>
    <property type="match status" value="1"/>
</dbReference>
<dbReference type="NCBIfam" id="TIGR00154">
    <property type="entry name" value="ispE"/>
    <property type="match status" value="1"/>
</dbReference>
<comment type="pathway">
    <text evidence="10">Isoprenoid biosynthesis; isopentenyl diphosphate biosynthesis via DXP pathway; isopentenyl diphosphate from 1-deoxy-D-xylulose 5-phosphate: step 3/6.</text>
</comment>
<evidence type="ECO:0000256" key="1">
    <source>
        <dbReference type="ARBA" id="ARBA00009684"/>
    </source>
</evidence>
<dbReference type="HAMAP" id="MF_00061">
    <property type="entry name" value="IspE"/>
    <property type="match status" value="1"/>
</dbReference>
<feature type="domain" description="GHMP kinase N-terminal" evidence="11">
    <location>
        <begin position="67"/>
        <end position="134"/>
    </location>
</feature>
<dbReference type="GO" id="GO:0005524">
    <property type="term" value="F:ATP binding"/>
    <property type="evidence" value="ECO:0007669"/>
    <property type="project" value="UniProtKB-UniRule"/>
</dbReference>
<keyword evidence="6 10" id="KW-0418">Kinase</keyword>
<dbReference type="GO" id="GO:0050515">
    <property type="term" value="F:4-(cytidine 5'-diphospho)-2-C-methyl-D-erythritol kinase activity"/>
    <property type="evidence" value="ECO:0007669"/>
    <property type="project" value="UniProtKB-UniRule"/>
</dbReference>
<feature type="binding site" evidence="10">
    <location>
        <begin position="89"/>
        <end position="99"/>
    </location>
    <ligand>
        <name>ATP</name>
        <dbReference type="ChEBI" id="CHEBI:30616"/>
    </ligand>
</feature>
<dbReference type="PIRSF" id="PIRSF010376">
    <property type="entry name" value="IspE"/>
    <property type="match status" value="1"/>
</dbReference>
<evidence type="ECO:0000256" key="9">
    <source>
        <dbReference type="ARBA" id="ARBA00032554"/>
    </source>
</evidence>
<comment type="similarity">
    <text evidence="1 10">Belongs to the GHMP kinase family. IspE subfamily.</text>
</comment>
<evidence type="ECO:0000256" key="5">
    <source>
        <dbReference type="ARBA" id="ARBA00022741"/>
    </source>
</evidence>
<proteinExistence type="inferred from homology"/>
<dbReference type="InterPro" id="IPR013750">
    <property type="entry name" value="GHMP_kinase_C_dom"/>
</dbReference>
<keyword evidence="7 10" id="KW-0067">ATP-binding</keyword>
<dbReference type="Pfam" id="PF08544">
    <property type="entry name" value="GHMP_kinases_C"/>
    <property type="match status" value="1"/>
</dbReference>
<evidence type="ECO:0000313" key="14">
    <source>
        <dbReference type="Proteomes" id="UP000220836"/>
    </source>
</evidence>
<evidence type="ECO:0000256" key="2">
    <source>
        <dbReference type="ARBA" id="ARBA00012052"/>
    </source>
</evidence>
<dbReference type="Gene3D" id="3.30.230.10">
    <property type="match status" value="1"/>
</dbReference>
<dbReference type="Proteomes" id="UP000220836">
    <property type="component" value="Unassembled WGS sequence"/>
</dbReference>
<comment type="function">
    <text evidence="10">Catalyzes the phosphorylation of the position 2 hydroxy group of 4-diphosphocytidyl-2C-methyl-D-erythritol.</text>
</comment>
<comment type="catalytic activity">
    <reaction evidence="10">
        <text>4-CDP-2-C-methyl-D-erythritol + ATP = 4-CDP-2-C-methyl-D-erythritol 2-phosphate + ADP + H(+)</text>
        <dbReference type="Rhea" id="RHEA:18437"/>
        <dbReference type="ChEBI" id="CHEBI:15378"/>
        <dbReference type="ChEBI" id="CHEBI:30616"/>
        <dbReference type="ChEBI" id="CHEBI:57823"/>
        <dbReference type="ChEBI" id="CHEBI:57919"/>
        <dbReference type="ChEBI" id="CHEBI:456216"/>
        <dbReference type="EC" id="2.7.1.148"/>
    </reaction>
</comment>
<keyword evidence="14" id="KW-1185">Reference proteome</keyword>
<dbReference type="EMBL" id="FXYH01000019">
    <property type="protein sequence ID" value="SMX48941.1"/>
    <property type="molecule type" value="Genomic_DNA"/>
</dbReference>
<keyword evidence="4 10" id="KW-0808">Transferase</keyword>
<feature type="domain" description="GHMP kinase C-terminal" evidence="12">
    <location>
        <begin position="200"/>
        <end position="259"/>
    </location>
</feature>
<dbReference type="SUPFAM" id="SSF54211">
    <property type="entry name" value="Ribosomal protein S5 domain 2-like"/>
    <property type="match status" value="1"/>
</dbReference>
<evidence type="ECO:0000256" key="10">
    <source>
        <dbReference type="HAMAP-Rule" id="MF_00061"/>
    </source>
</evidence>
<protein>
    <recommendedName>
        <fullName evidence="3 10">4-diphosphocytidyl-2-C-methyl-D-erythritol kinase</fullName>
        <shortName evidence="10">CMK</shortName>
        <ecNumber evidence="2 10">2.7.1.148</ecNumber>
    </recommendedName>
    <alternativeName>
        <fullName evidence="9 10">4-(cytidine-5'-diphospho)-2-C-methyl-D-erythritol kinase</fullName>
    </alternativeName>
</protein>
<accession>A0A238L294</accession>
<dbReference type="InterPro" id="IPR036554">
    <property type="entry name" value="GHMP_kinase_C_sf"/>
</dbReference>
<dbReference type="InterPro" id="IPR014721">
    <property type="entry name" value="Ribsml_uS5_D2-typ_fold_subgr"/>
</dbReference>
<evidence type="ECO:0000256" key="4">
    <source>
        <dbReference type="ARBA" id="ARBA00022679"/>
    </source>
</evidence>
<evidence type="ECO:0000256" key="6">
    <source>
        <dbReference type="ARBA" id="ARBA00022777"/>
    </source>
</evidence>
<dbReference type="AlphaFoldDB" id="A0A238L294"/>
<dbReference type="InterPro" id="IPR004424">
    <property type="entry name" value="IspE"/>
</dbReference>
<evidence type="ECO:0000313" key="13">
    <source>
        <dbReference type="EMBL" id="SMX48941.1"/>
    </source>
</evidence>
<dbReference type="GO" id="GO:0019288">
    <property type="term" value="P:isopentenyl diphosphate biosynthetic process, methylerythritol 4-phosphate pathway"/>
    <property type="evidence" value="ECO:0007669"/>
    <property type="project" value="UniProtKB-UniRule"/>
</dbReference>
<gene>
    <name evidence="10 13" type="primary">ispE</name>
    <name evidence="13" type="ORF">PEV8663_04030</name>
</gene>